<dbReference type="EMBL" id="OZ037947">
    <property type="protein sequence ID" value="CAL1707822.1"/>
    <property type="molecule type" value="Genomic_DNA"/>
</dbReference>
<name>A0ABP1DJ01_9APHY</name>
<sequence>MLPKSTRFLISALLSVGVARVFARLIPLTENGSTLDERGGLLSELSPTSISSIFGDPTHTLSEKLAMVDSLLNEPGLADTVDKTALSEALLSGTGLSMDPLNENTLTNSLLNTTGLATLQNILQSRTVYIPKITHPKSETVWVRHSKVTVKWETHDPPKEITNRKGKIVLGYVEDGTDEHLNLDHPLAEGFDIMDGSIEVRVPDVESRNDYIVVLFGDSGNRSPTFTIN</sequence>
<reference evidence="2" key="1">
    <citation type="submission" date="2024-04" db="EMBL/GenBank/DDBJ databases">
        <authorList>
            <person name="Shaw F."/>
            <person name="Minotto A."/>
        </authorList>
    </citation>
    <scope>NUCLEOTIDE SEQUENCE [LARGE SCALE GENOMIC DNA]</scope>
</reference>
<gene>
    <name evidence="1" type="ORF">GFSPODELE1_LOCUS6555</name>
</gene>
<evidence type="ECO:0000313" key="1">
    <source>
        <dbReference type="EMBL" id="CAL1707822.1"/>
    </source>
</evidence>
<protein>
    <submittedName>
        <fullName evidence="1">Uncharacterized protein</fullName>
    </submittedName>
</protein>
<evidence type="ECO:0000313" key="2">
    <source>
        <dbReference type="Proteomes" id="UP001497453"/>
    </source>
</evidence>
<proteinExistence type="predicted"/>
<accession>A0ABP1DJ01</accession>
<dbReference type="Proteomes" id="UP001497453">
    <property type="component" value="Chromosome 4"/>
</dbReference>
<keyword evidence="2" id="KW-1185">Reference proteome</keyword>
<organism evidence="1 2">
    <name type="scientific">Somion occarium</name>
    <dbReference type="NCBI Taxonomy" id="3059160"/>
    <lineage>
        <taxon>Eukaryota</taxon>
        <taxon>Fungi</taxon>
        <taxon>Dikarya</taxon>
        <taxon>Basidiomycota</taxon>
        <taxon>Agaricomycotina</taxon>
        <taxon>Agaricomycetes</taxon>
        <taxon>Polyporales</taxon>
        <taxon>Cerrenaceae</taxon>
        <taxon>Somion</taxon>
    </lineage>
</organism>